<reference evidence="7" key="1">
    <citation type="submission" date="2021-03" db="EMBL/GenBank/DDBJ databases">
        <authorList>
            <person name="Bekaert M."/>
        </authorList>
    </citation>
    <scope>NUCLEOTIDE SEQUENCE</scope>
</reference>
<dbReference type="OrthoDB" id="6129682at2759"/>
<feature type="region of interest" description="Disordered" evidence="5">
    <location>
        <begin position="335"/>
        <end position="358"/>
    </location>
</feature>
<evidence type="ECO:0000256" key="5">
    <source>
        <dbReference type="SAM" id="MobiDB-lite"/>
    </source>
</evidence>
<keyword evidence="8" id="KW-1185">Reference proteome</keyword>
<evidence type="ECO:0008006" key="9">
    <source>
        <dbReference type="Google" id="ProtNLM"/>
    </source>
</evidence>
<evidence type="ECO:0000313" key="7">
    <source>
        <dbReference type="EMBL" id="CAG2206916.1"/>
    </source>
</evidence>
<organism evidence="7 8">
    <name type="scientific">Mytilus edulis</name>
    <name type="common">Blue mussel</name>
    <dbReference type="NCBI Taxonomy" id="6550"/>
    <lineage>
        <taxon>Eukaryota</taxon>
        <taxon>Metazoa</taxon>
        <taxon>Spiralia</taxon>
        <taxon>Lophotrochozoa</taxon>
        <taxon>Mollusca</taxon>
        <taxon>Bivalvia</taxon>
        <taxon>Autobranchia</taxon>
        <taxon>Pteriomorphia</taxon>
        <taxon>Mytilida</taxon>
        <taxon>Mytiloidea</taxon>
        <taxon>Mytilidae</taxon>
        <taxon>Mytilinae</taxon>
        <taxon>Mytilus</taxon>
    </lineage>
</organism>
<keyword evidence="4 6" id="KW-0472">Membrane</keyword>
<dbReference type="Proteomes" id="UP000683360">
    <property type="component" value="Unassembled WGS sequence"/>
</dbReference>
<evidence type="ECO:0000256" key="4">
    <source>
        <dbReference type="ARBA" id="ARBA00023136"/>
    </source>
</evidence>
<dbReference type="PANTHER" id="PTHR19282">
    <property type="entry name" value="TETRASPANIN"/>
    <property type="match status" value="1"/>
</dbReference>
<keyword evidence="2 6" id="KW-0812">Transmembrane</keyword>
<dbReference type="SUPFAM" id="SSF48652">
    <property type="entry name" value="Tetraspanin"/>
    <property type="match status" value="1"/>
</dbReference>
<evidence type="ECO:0000256" key="6">
    <source>
        <dbReference type="SAM" id="Phobius"/>
    </source>
</evidence>
<dbReference type="AlphaFoldDB" id="A0A8S3RJK8"/>
<feature type="transmembrane region" description="Helical" evidence="6">
    <location>
        <begin position="136"/>
        <end position="158"/>
    </location>
</feature>
<evidence type="ECO:0000256" key="3">
    <source>
        <dbReference type="ARBA" id="ARBA00022989"/>
    </source>
</evidence>
<name>A0A8S3RJK8_MYTED</name>
<dbReference type="GO" id="GO:0005886">
    <property type="term" value="C:plasma membrane"/>
    <property type="evidence" value="ECO:0007669"/>
    <property type="project" value="TreeGrafter"/>
</dbReference>
<feature type="compositionally biased region" description="Basic and acidic residues" evidence="5">
    <location>
        <begin position="335"/>
        <end position="344"/>
    </location>
</feature>
<dbReference type="Pfam" id="PF00335">
    <property type="entry name" value="Tetraspanin"/>
    <property type="match status" value="1"/>
</dbReference>
<dbReference type="InterPro" id="IPR018499">
    <property type="entry name" value="Tetraspanin/Peripherin"/>
</dbReference>
<evidence type="ECO:0000256" key="1">
    <source>
        <dbReference type="ARBA" id="ARBA00004141"/>
    </source>
</evidence>
<dbReference type="PANTHER" id="PTHR19282:SF515">
    <property type="entry name" value="TETRASPANIN"/>
    <property type="match status" value="1"/>
</dbReference>
<comment type="subcellular location">
    <subcellularLocation>
        <location evidence="1">Membrane</location>
        <topology evidence="1">Multi-pass membrane protein</topology>
    </subcellularLocation>
</comment>
<dbReference type="Gene3D" id="1.10.1450.10">
    <property type="entry name" value="Tetraspanin"/>
    <property type="match status" value="1"/>
</dbReference>
<sequence length="358" mass="40892">MADYKSHLRVLNKESVNLKEKQIEILDILQKITGAVPLGGGIYIIVGFDKMDEKFSPTFDKAKDNIGNMMKVINKYPILRMSNPPNVTMSDPMKDMNYIGFIRACGLFLLVFGTIICAIAVLGLVGTYRRSRRLTLTYVISLSILTLIEIAAVVLFSADRHIVDESYKGFSSNDPVSIGWNVVMQQFNCCGIHGYEDFTSSHSFIEKWAEPHHSYANYYSLNFSLACCNSIEITLNFQGPCRADNYINKRLSQIIVTFYTRIIKSNKPSNKKADPMDAKKYNNVTTSKKDIKLEPKTPVYSQEEMWYPEVQKSNYVSPQKQAWDTGNGDDVLEEKDKWYSGERRKPMKRPNRSLVVDF</sequence>
<evidence type="ECO:0000313" key="8">
    <source>
        <dbReference type="Proteomes" id="UP000683360"/>
    </source>
</evidence>
<accession>A0A8S3RJK8</accession>
<protein>
    <recommendedName>
        <fullName evidence="9">Tetraspanin</fullName>
    </recommendedName>
</protein>
<proteinExistence type="predicted"/>
<dbReference type="EMBL" id="CAJPWZ010001065">
    <property type="protein sequence ID" value="CAG2206916.1"/>
    <property type="molecule type" value="Genomic_DNA"/>
</dbReference>
<feature type="transmembrane region" description="Helical" evidence="6">
    <location>
        <begin position="98"/>
        <end position="124"/>
    </location>
</feature>
<comment type="caution">
    <text evidence="7">The sequence shown here is derived from an EMBL/GenBank/DDBJ whole genome shotgun (WGS) entry which is preliminary data.</text>
</comment>
<keyword evidence="3 6" id="KW-1133">Transmembrane helix</keyword>
<evidence type="ECO:0000256" key="2">
    <source>
        <dbReference type="ARBA" id="ARBA00022692"/>
    </source>
</evidence>
<dbReference type="InterPro" id="IPR008952">
    <property type="entry name" value="Tetraspanin_EC2_sf"/>
</dbReference>
<gene>
    <name evidence="7" type="ORF">MEDL_21243</name>
</gene>